<keyword evidence="1" id="KW-0812">Transmembrane</keyword>
<feature type="transmembrane region" description="Helical" evidence="1">
    <location>
        <begin position="106"/>
        <end position="128"/>
    </location>
</feature>
<reference evidence="2" key="2">
    <citation type="submission" date="2020-07" db="EMBL/GenBank/DDBJ databases">
        <authorList>
            <person name="Vera ALvarez R."/>
            <person name="Arias-Moreno D.M."/>
            <person name="Jimenez-Jacinto V."/>
            <person name="Jimenez-Bremont J.F."/>
            <person name="Swaminathan K."/>
            <person name="Moose S.P."/>
            <person name="Guerrero-Gonzalez M.L."/>
            <person name="Marino-Ramirez L."/>
            <person name="Landsman D."/>
            <person name="Rodriguez-Kessler M."/>
            <person name="Delgado-Sanchez P."/>
        </authorList>
    </citation>
    <scope>NUCLEOTIDE SEQUENCE</scope>
    <source>
        <tissue evidence="2">Cladode</tissue>
    </source>
</reference>
<sequence>MHLKHANRLEQFHSLIINPFTNLIFLSTNLKLPNQMNFNNRTITKQTQVDPLPNTNTSLRTSRLCSFLNMEHTSYCLHNRTIFLLQFFKLLYNYLIITLRPPTASYIFFSLLTYSYNFIHFLTTYNYLLSQKGTKPCNGNQTKGY</sequence>
<evidence type="ECO:0000313" key="2">
    <source>
        <dbReference type="EMBL" id="MBA4628964.1"/>
    </source>
</evidence>
<feature type="transmembrane region" description="Helical" evidence="1">
    <location>
        <begin position="82"/>
        <end position="100"/>
    </location>
</feature>
<protein>
    <submittedName>
        <fullName evidence="2">Uncharacterized protein</fullName>
    </submittedName>
</protein>
<reference evidence="2" key="1">
    <citation type="journal article" date="2013" name="J. Plant Res.">
        <title>Effect of fungi and light on seed germination of three Opuntia species from semiarid lands of central Mexico.</title>
        <authorList>
            <person name="Delgado-Sanchez P."/>
            <person name="Jimenez-Bremont J.F."/>
            <person name="Guerrero-Gonzalez Mde L."/>
            <person name="Flores J."/>
        </authorList>
    </citation>
    <scope>NUCLEOTIDE SEQUENCE</scope>
    <source>
        <tissue evidence="2">Cladode</tissue>
    </source>
</reference>
<organism evidence="2">
    <name type="scientific">Opuntia streptacantha</name>
    <name type="common">Prickly pear cactus</name>
    <name type="synonym">Opuntia cardona</name>
    <dbReference type="NCBI Taxonomy" id="393608"/>
    <lineage>
        <taxon>Eukaryota</taxon>
        <taxon>Viridiplantae</taxon>
        <taxon>Streptophyta</taxon>
        <taxon>Embryophyta</taxon>
        <taxon>Tracheophyta</taxon>
        <taxon>Spermatophyta</taxon>
        <taxon>Magnoliopsida</taxon>
        <taxon>eudicotyledons</taxon>
        <taxon>Gunneridae</taxon>
        <taxon>Pentapetalae</taxon>
        <taxon>Caryophyllales</taxon>
        <taxon>Cactineae</taxon>
        <taxon>Cactaceae</taxon>
        <taxon>Opuntioideae</taxon>
        <taxon>Opuntia</taxon>
    </lineage>
</organism>
<dbReference type="EMBL" id="GISG01067775">
    <property type="protein sequence ID" value="MBA4628964.1"/>
    <property type="molecule type" value="Transcribed_RNA"/>
</dbReference>
<proteinExistence type="predicted"/>
<evidence type="ECO:0000256" key="1">
    <source>
        <dbReference type="SAM" id="Phobius"/>
    </source>
</evidence>
<dbReference type="AlphaFoldDB" id="A0A7C9D2B5"/>
<keyword evidence="1" id="KW-0472">Membrane</keyword>
<name>A0A7C9D2B5_OPUST</name>
<accession>A0A7C9D2B5</accession>
<keyword evidence="1" id="KW-1133">Transmembrane helix</keyword>